<dbReference type="AlphaFoldDB" id="A0A0F8ZTH5"/>
<feature type="non-terminal residue" evidence="1">
    <location>
        <position position="87"/>
    </location>
</feature>
<gene>
    <name evidence="1" type="ORF">LCGC14_2931300</name>
</gene>
<reference evidence="1" key="1">
    <citation type="journal article" date="2015" name="Nature">
        <title>Complex archaea that bridge the gap between prokaryotes and eukaryotes.</title>
        <authorList>
            <person name="Spang A."/>
            <person name="Saw J.H."/>
            <person name="Jorgensen S.L."/>
            <person name="Zaremba-Niedzwiedzka K."/>
            <person name="Martijn J."/>
            <person name="Lind A.E."/>
            <person name="van Eijk R."/>
            <person name="Schleper C."/>
            <person name="Guy L."/>
            <person name="Ettema T.J."/>
        </authorList>
    </citation>
    <scope>NUCLEOTIDE SEQUENCE</scope>
</reference>
<dbReference type="SUPFAM" id="SSF46785">
    <property type="entry name" value="Winged helix' DNA-binding domain"/>
    <property type="match status" value="1"/>
</dbReference>
<comment type="caution">
    <text evidence="1">The sequence shown here is derived from an EMBL/GenBank/DDBJ whole genome shotgun (WGS) entry which is preliminary data.</text>
</comment>
<sequence length="87" mass="9510">MGVTLRTWAKNIYAGLPQGRCRQIYKLLMDKGALTQPEIEKALGLKTSQVRPPLCRLNSRGLVARVCSVTGVKKATHCLVPRAAGLH</sequence>
<accession>A0A0F8ZTH5</accession>
<name>A0A0F8ZTH5_9ZZZZ</name>
<dbReference type="InterPro" id="IPR036388">
    <property type="entry name" value="WH-like_DNA-bd_sf"/>
</dbReference>
<evidence type="ECO:0000313" key="1">
    <source>
        <dbReference type="EMBL" id="KKK69709.1"/>
    </source>
</evidence>
<protein>
    <recommendedName>
        <fullName evidence="2">HTH marR-type domain-containing protein</fullName>
    </recommendedName>
</protein>
<dbReference type="EMBL" id="LAZR01058521">
    <property type="protein sequence ID" value="KKK69709.1"/>
    <property type="molecule type" value="Genomic_DNA"/>
</dbReference>
<evidence type="ECO:0008006" key="2">
    <source>
        <dbReference type="Google" id="ProtNLM"/>
    </source>
</evidence>
<dbReference type="InterPro" id="IPR036390">
    <property type="entry name" value="WH_DNA-bd_sf"/>
</dbReference>
<proteinExistence type="predicted"/>
<dbReference type="Gene3D" id="1.10.10.10">
    <property type="entry name" value="Winged helix-like DNA-binding domain superfamily/Winged helix DNA-binding domain"/>
    <property type="match status" value="1"/>
</dbReference>
<organism evidence="1">
    <name type="scientific">marine sediment metagenome</name>
    <dbReference type="NCBI Taxonomy" id="412755"/>
    <lineage>
        <taxon>unclassified sequences</taxon>
        <taxon>metagenomes</taxon>
        <taxon>ecological metagenomes</taxon>
    </lineage>
</organism>